<sequence>MENKTKKLQWLQRRPANIITTNITAVDALVLKVCRSKAIKVHSFVFIYKAYFA</sequence>
<protein>
    <submittedName>
        <fullName evidence="1">Uncharacterized protein</fullName>
    </submittedName>
</protein>
<dbReference type="EMBL" id="CADCVN010000139">
    <property type="protein sequence ID" value="CAA9470445.1"/>
    <property type="molecule type" value="Genomic_DNA"/>
</dbReference>
<accession>A0A6J4RCP8</accession>
<dbReference type="AlphaFoldDB" id="A0A6J4RCP8"/>
<organism evidence="1">
    <name type="scientific">uncultured Segetibacter sp</name>
    <dbReference type="NCBI Taxonomy" id="481133"/>
    <lineage>
        <taxon>Bacteria</taxon>
        <taxon>Pseudomonadati</taxon>
        <taxon>Bacteroidota</taxon>
        <taxon>Chitinophagia</taxon>
        <taxon>Chitinophagales</taxon>
        <taxon>Chitinophagaceae</taxon>
        <taxon>Segetibacter</taxon>
        <taxon>environmental samples</taxon>
    </lineage>
</organism>
<proteinExistence type="predicted"/>
<reference evidence="1" key="1">
    <citation type="submission" date="2020-02" db="EMBL/GenBank/DDBJ databases">
        <authorList>
            <person name="Meier V. D."/>
        </authorList>
    </citation>
    <scope>NUCLEOTIDE SEQUENCE</scope>
    <source>
        <strain evidence="1">AVDCRST_MAG96</strain>
    </source>
</reference>
<name>A0A6J4RCP8_9BACT</name>
<gene>
    <name evidence="1" type="ORF">AVDCRST_MAG96-370</name>
</gene>
<evidence type="ECO:0000313" key="1">
    <source>
        <dbReference type="EMBL" id="CAA9470445.1"/>
    </source>
</evidence>